<evidence type="ECO:0000256" key="5">
    <source>
        <dbReference type="ARBA" id="ARBA00022989"/>
    </source>
</evidence>
<dbReference type="CDD" id="cd06261">
    <property type="entry name" value="TM_PBP2"/>
    <property type="match status" value="1"/>
</dbReference>
<evidence type="ECO:0000256" key="2">
    <source>
        <dbReference type="ARBA" id="ARBA00022448"/>
    </source>
</evidence>
<evidence type="ECO:0000256" key="4">
    <source>
        <dbReference type="ARBA" id="ARBA00022692"/>
    </source>
</evidence>
<name>A0A537IYB0_9BACT</name>
<feature type="transmembrane region" description="Helical" evidence="7">
    <location>
        <begin position="140"/>
        <end position="160"/>
    </location>
</feature>
<dbReference type="InterPro" id="IPR025966">
    <property type="entry name" value="OppC_N"/>
</dbReference>
<evidence type="ECO:0000256" key="1">
    <source>
        <dbReference type="ARBA" id="ARBA00004651"/>
    </source>
</evidence>
<dbReference type="GO" id="GO:0005886">
    <property type="term" value="C:plasma membrane"/>
    <property type="evidence" value="ECO:0007669"/>
    <property type="project" value="UniProtKB-SubCell"/>
</dbReference>
<gene>
    <name evidence="9" type="ORF">E6H05_04000</name>
</gene>
<dbReference type="Proteomes" id="UP000318834">
    <property type="component" value="Unassembled WGS sequence"/>
</dbReference>
<dbReference type="PANTHER" id="PTHR43386">
    <property type="entry name" value="OLIGOPEPTIDE TRANSPORT SYSTEM PERMEASE PROTEIN APPC"/>
    <property type="match status" value="1"/>
</dbReference>
<feature type="transmembrane region" description="Helical" evidence="7">
    <location>
        <begin position="263"/>
        <end position="289"/>
    </location>
</feature>
<comment type="caution">
    <text evidence="9">The sequence shown here is derived from an EMBL/GenBank/DDBJ whole genome shotgun (WGS) entry which is preliminary data.</text>
</comment>
<protein>
    <submittedName>
        <fullName evidence="9">ABC transporter permease</fullName>
    </submittedName>
</protein>
<dbReference type="AlphaFoldDB" id="A0A537IYB0"/>
<dbReference type="InterPro" id="IPR000515">
    <property type="entry name" value="MetI-like"/>
</dbReference>
<comment type="similarity">
    <text evidence="7">Belongs to the binding-protein-dependent transport system permease family.</text>
</comment>
<dbReference type="Pfam" id="PF00528">
    <property type="entry name" value="BPD_transp_1"/>
    <property type="match status" value="1"/>
</dbReference>
<keyword evidence="5 7" id="KW-1133">Transmembrane helix</keyword>
<evidence type="ECO:0000259" key="8">
    <source>
        <dbReference type="PROSITE" id="PS50928"/>
    </source>
</evidence>
<dbReference type="PROSITE" id="PS50928">
    <property type="entry name" value="ABC_TM1"/>
    <property type="match status" value="1"/>
</dbReference>
<feature type="transmembrane region" description="Helical" evidence="7">
    <location>
        <begin position="38"/>
        <end position="59"/>
    </location>
</feature>
<dbReference type="InterPro" id="IPR035906">
    <property type="entry name" value="MetI-like_sf"/>
</dbReference>
<evidence type="ECO:0000313" key="9">
    <source>
        <dbReference type="EMBL" id="TMI76265.1"/>
    </source>
</evidence>
<dbReference type="Pfam" id="PF12911">
    <property type="entry name" value="OppC_N"/>
    <property type="match status" value="1"/>
</dbReference>
<dbReference type="GO" id="GO:0055085">
    <property type="term" value="P:transmembrane transport"/>
    <property type="evidence" value="ECO:0007669"/>
    <property type="project" value="InterPro"/>
</dbReference>
<evidence type="ECO:0000256" key="7">
    <source>
        <dbReference type="RuleBase" id="RU363032"/>
    </source>
</evidence>
<dbReference type="SUPFAM" id="SSF161098">
    <property type="entry name" value="MetI-like"/>
    <property type="match status" value="1"/>
</dbReference>
<dbReference type="Gene3D" id="1.10.3720.10">
    <property type="entry name" value="MetI-like"/>
    <property type="match status" value="1"/>
</dbReference>
<evidence type="ECO:0000313" key="10">
    <source>
        <dbReference type="Proteomes" id="UP000318834"/>
    </source>
</evidence>
<keyword evidence="3" id="KW-1003">Cell membrane</keyword>
<feature type="transmembrane region" description="Helical" evidence="7">
    <location>
        <begin position="217"/>
        <end position="243"/>
    </location>
</feature>
<dbReference type="EMBL" id="VBAP01000026">
    <property type="protein sequence ID" value="TMI76265.1"/>
    <property type="molecule type" value="Genomic_DNA"/>
</dbReference>
<keyword evidence="2 7" id="KW-0813">Transport</keyword>
<evidence type="ECO:0000256" key="3">
    <source>
        <dbReference type="ARBA" id="ARBA00022475"/>
    </source>
</evidence>
<organism evidence="9 10">
    <name type="scientific">Candidatus Segetimicrobium genomatis</name>
    <dbReference type="NCBI Taxonomy" id="2569760"/>
    <lineage>
        <taxon>Bacteria</taxon>
        <taxon>Bacillati</taxon>
        <taxon>Candidatus Sysuimicrobiota</taxon>
        <taxon>Candidatus Sysuimicrobiia</taxon>
        <taxon>Candidatus Sysuimicrobiales</taxon>
        <taxon>Candidatus Segetimicrobiaceae</taxon>
        <taxon>Candidatus Segetimicrobium</taxon>
    </lineage>
</organism>
<evidence type="ECO:0000256" key="6">
    <source>
        <dbReference type="ARBA" id="ARBA00023136"/>
    </source>
</evidence>
<accession>A0A537IYB0</accession>
<dbReference type="PANTHER" id="PTHR43386:SF1">
    <property type="entry name" value="D,D-DIPEPTIDE TRANSPORT SYSTEM PERMEASE PROTEIN DDPC-RELATED"/>
    <property type="match status" value="1"/>
</dbReference>
<keyword evidence="6 7" id="KW-0472">Membrane</keyword>
<reference evidence="9 10" key="1">
    <citation type="journal article" date="2019" name="Nat. Microbiol.">
        <title>Mediterranean grassland soil C-N compound turnover is dependent on rainfall and depth, and is mediated by genomically divergent microorganisms.</title>
        <authorList>
            <person name="Diamond S."/>
            <person name="Andeer P.F."/>
            <person name="Li Z."/>
            <person name="Crits-Christoph A."/>
            <person name="Burstein D."/>
            <person name="Anantharaman K."/>
            <person name="Lane K.R."/>
            <person name="Thomas B.C."/>
            <person name="Pan C."/>
            <person name="Northen T.R."/>
            <person name="Banfield J.F."/>
        </authorList>
    </citation>
    <scope>NUCLEOTIDE SEQUENCE [LARGE SCALE GENOMIC DNA]</scope>
    <source>
        <strain evidence="9">NP_8</strain>
    </source>
</reference>
<sequence length="301" mass="31634">MASSGGQAVAQAIGEALPRREIGVRPATSWRRFLANRWAIAGAVVVLVVVLAATLAPFLPLRDPNVTQPARRLSPPFSPGYVLGADHLGRDLFSRVIWGSRVSLLVGVLSTSLAMSVGTTVGLTAGYYGGRADLLIMRGIDILMAFPYILLAIALVAALGPGLLNAMIAVAVVNISFYARGVRSAVLLLREQEFIVAARAAGATEGRILGRHVLPNILAPVLVFVSMNIGWMITETAGLSFIGLGAQPPSADWGTMLADGRQFITVASHVAAIPGLALFILVLGLNLAGDGLRDAFDPRLR</sequence>
<feature type="domain" description="ABC transmembrane type-1" evidence="8">
    <location>
        <begin position="100"/>
        <end position="289"/>
    </location>
</feature>
<proteinExistence type="inferred from homology"/>
<dbReference type="InterPro" id="IPR050366">
    <property type="entry name" value="BP-dependent_transpt_permease"/>
</dbReference>
<keyword evidence="4 7" id="KW-0812">Transmembrane</keyword>
<feature type="transmembrane region" description="Helical" evidence="7">
    <location>
        <begin position="102"/>
        <end position="128"/>
    </location>
</feature>
<comment type="subcellular location">
    <subcellularLocation>
        <location evidence="1 7">Cell membrane</location>
        <topology evidence="1 7">Multi-pass membrane protein</topology>
    </subcellularLocation>
</comment>